<name>H8XT63_FLAIG</name>
<dbReference type="GO" id="GO:0140359">
    <property type="term" value="F:ABC-type transporter activity"/>
    <property type="evidence" value="ECO:0007669"/>
    <property type="project" value="InterPro"/>
</dbReference>
<dbReference type="InterPro" id="IPR039421">
    <property type="entry name" value="Type_1_exporter"/>
</dbReference>
<dbReference type="PANTHER" id="PTHR24221">
    <property type="entry name" value="ATP-BINDING CASSETTE SUB-FAMILY B"/>
    <property type="match status" value="1"/>
</dbReference>
<protein>
    <submittedName>
        <fullName evidence="12">Probable ABC-type transport system, ATPase and permease components</fullName>
    </submittedName>
</protein>
<dbReference type="PROSITE" id="PS50929">
    <property type="entry name" value="ABC_TM1F"/>
    <property type="match status" value="1"/>
</dbReference>
<dbReference type="Gene3D" id="1.20.1560.10">
    <property type="entry name" value="ABC transporter type 1, transmembrane domain"/>
    <property type="match status" value="1"/>
</dbReference>
<evidence type="ECO:0000256" key="2">
    <source>
        <dbReference type="ARBA" id="ARBA00022448"/>
    </source>
</evidence>
<dbReference type="PATRIC" id="fig|1094466.5.peg.664"/>
<feature type="domain" description="ABC transporter" evidence="10">
    <location>
        <begin position="361"/>
        <end position="597"/>
    </location>
</feature>
<organism evidence="12 13">
    <name type="scientific">Flavobacterium indicum (strain DSM 17447 / CIP 109464 / GPTSA100-9)</name>
    <dbReference type="NCBI Taxonomy" id="1094466"/>
    <lineage>
        <taxon>Bacteria</taxon>
        <taxon>Pseudomonadati</taxon>
        <taxon>Bacteroidota</taxon>
        <taxon>Flavobacteriia</taxon>
        <taxon>Flavobacteriales</taxon>
        <taxon>Flavobacteriaceae</taxon>
        <taxon>Flavobacterium</taxon>
    </lineage>
</organism>
<feature type="transmembrane region" description="Helical" evidence="9">
    <location>
        <begin position="27"/>
        <end position="49"/>
    </location>
</feature>
<feature type="domain" description="ABC transmembrane type-1" evidence="11">
    <location>
        <begin position="28"/>
        <end position="327"/>
    </location>
</feature>
<evidence type="ECO:0000256" key="7">
    <source>
        <dbReference type="ARBA" id="ARBA00022989"/>
    </source>
</evidence>
<dbReference type="GO" id="GO:0034040">
    <property type="term" value="F:ATPase-coupled lipid transmembrane transporter activity"/>
    <property type="evidence" value="ECO:0007669"/>
    <property type="project" value="TreeGrafter"/>
</dbReference>
<evidence type="ECO:0000256" key="3">
    <source>
        <dbReference type="ARBA" id="ARBA00022475"/>
    </source>
</evidence>
<sequence>MLNKILNTIQSSFKYFTFFYGYLKIKLLVVILFSFLVSLLDALSISIFIPLLNTSDKNKTEGGQIDEYSKHVQDFLHFLNIPNTINYLLLVMLVFFILKGVFRYLDVHYRVFLISFFVKNIRSEQLNLISHLRYSKFVKTDLGKIQNSITKECDNVVFGYTQYISVFQNAIFVIVYLILSLFVNPKFSIIVIFGGIVSNLIFRKVYVNSENISFSISNKNNHFMSLVLQHITNFKYLKATNRAKDHKKMIENVMHDIEDNQMKLGFISGLSLSLREPLLVLFLVGAIFLHINYFNGDIASILLILILLYRTFSSLMTVQTNWTGFLKYVGSIRFIKEVKKEFLSQQEIIEGKLFKSIDATINVKDLSYSYNNEQIILNQVSLTIPANSSVAFVGRSGSGKTTLINLLIGLLEPTNGSISIDGVSLKEYNIESYRGKVGLITQEVVVFNDTLFNNVTFWDEKNEKNLTRFYEIIEKVDLTEFINNFNDKEDLILGDNGVLMSGGQRQRLSIARELYKENEILVLDEATSALDTETEKIIQQSIDALKGSVTIIIIAHRLSTIKNVDTIYLLNNGTIEASGSFNELLSQSTTFANMVKTQEL</sequence>
<dbReference type="InterPro" id="IPR036640">
    <property type="entry name" value="ABC1_TM_sf"/>
</dbReference>
<evidence type="ECO:0000313" key="12">
    <source>
        <dbReference type="EMBL" id="CCG52660.1"/>
    </source>
</evidence>
<dbReference type="SUPFAM" id="SSF52540">
    <property type="entry name" value="P-loop containing nucleoside triphosphate hydrolases"/>
    <property type="match status" value="1"/>
</dbReference>
<dbReference type="InterPro" id="IPR027417">
    <property type="entry name" value="P-loop_NTPase"/>
</dbReference>
<reference evidence="13" key="2">
    <citation type="submission" date="2012-03" db="EMBL/GenBank/DDBJ databases">
        <title>Complete genome sequence of Flavobacterium indicum GPTSA100-9T, isolated from warm spring water.</title>
        <authorList>
            <person name="Barbier P."/>
            <person name="Houel A."/>
            <person name="Loux V."/>
            <person name="Poulain J."/>
            <person name="Bernardet J.-F."/>
            <person name="Touchon M."/>
            <person name="Duchaud E."/>
        </authorList>
    </citation>
    <scope>NUCLEOTIDE SEQUENCE [LARGE SCALE GENOMIC DNA]</scope>
    <source>
        <strain evidence="13">DSM 17447 / CIP 109464 / GPTSA100-9</strain>
    </source>
</reference>
<dbReference type="STRING" id="1094466.KQS_03370"/>
<dbReference type="InterPro" id="IPR003439">
    <property type="entry name" value="ABC_transporter-like_ATP-bd"/>
</dbReference>
<dbReference type="PANTHER" id="PTHR24221:SF654">
    <property type="entry name" value="ATP-BINDING CASSETTE SUB-FAMILY B MEMBER 6"/>
    <property type="match status" value="1"/>
</dbReference>
<dbReference type="InterPro" id="IPR011527">
    <property type="entry name" value="ABC1_TM_dom"/>
</dbReference>
<accession>H8XT63</accession>
<dbReference type="GO" id="GO:0005886">
    <property type="term" value="C:plasma membrane"/>
    <property type="evidence" value="ECO:0007669"/>
    <property type="project" value="UniProtKB-SubCell"/>
</dbReference>
<evidence type="ECO:0000256" key="5">
    <source>
        <dbReference type="ARBA" id="ARBA00022741"/>
    </source>
</evidence>
<dbReference type="GO" id="GO:0016887">
    <property type="term" value="F:ATP hydrolysis activity"/>
    <property type="evidence" value="ECO:0007669"/>
    <property type="project" value="InterPro"/>
</dbReference>
<dbReference type="Gene3D" id="3.40.50.300">
    <property type="entry name" value="P-loop containing nucleotide triphosphate hydrolases"/>
    <property type="match status" value="1"/>
</dbReference>
<dbReference type="GO" id="GO:0005524">
    <property type="term" value="F:ATP binding"/>
    <property type="evidence" value="ECO:0007669"/>
    <property type="project" value="UniProtKB-KW"/>
</dbReference>
<evidence type="ECO:0000313" key="13">
    <source>
        <dbReference type="Proteomes" id="UP000007599"/>
    </source>
</evidence>
<dbReference type="SMART" id="SM00382">
    <property type="entry name" value="AAA"/>
    <property type="match status" value="1"/>
</dbReference>
<evidence type="ECO:0000256" key="6">
    <source>
        <dbReference type="ARBA" id="ARBA00022840"/>
    </source>
</evidence>
<keyword evidence="5" id="KW-0547">Nucleotide-binding</keyword>
<dbReference type="KEGG" id="fin:KQS_03370"/>
<evidence type="ECO:0000256" key="4">
    <source>
        <dbReference type="ARBA" id="ARBA00022692"/>
    </source>
</evidence>
<keyword evidence="8 9" id="KW-0472">Membrane</keyword>
<keyword evidence="3" id="KW-1003">Cell membrane</keyword>
<dbReference type="PROSITE" id="PS00211">
    <property type="entry name" value="ABC_TRANSPORTER_1"/>
    <property type="match status" value="1"/>
</dbReference>
<proteinExistence type="predicted"/>
<keyword evidence="2" id="KW-0813">Transport</keyword>
<gene>
    <name evidence="12" type="ordered locus">KQS_03370</name>
</gene>
<dbReference type="Proteomes" id="UP000007599">
    <property type="component" value="Chromosome I"/>
</dbReference>
<evidence type="ECO:0000256" key="1">
    <source>
        <dbReference type="ARBA" id="ARBA00004651"/>
    </source>
</evidence>
<keyword evidence="6" id="KW-0067">ATP-binding</keyword>
<dbReference type="RefSeq" id="WP_014387802.1">
    <property type="nucleotide sequence ID" value="NC_017025.1"/>
</dbReference>
<dbReference type="eggNOG" id="COG1132">
    <property type="taxonomic scope" value="Bacteria"/>
</dbReference>
<keyword evidence="7 9" id="KW-1133">Transmembrane helix</keyword>
<keyword evidence="13" id="KW-1185">Reference proteome</keyword>
<feature type="transmembrane region" description="Helical" evidence="9">
    <location>
        <begin position="298"/>
        <end position="318"/>
    </location>
</feature>
<evidence type="ECO:0000259" key="10">
    <source>
        <dbReference type="PROSITE" id="PS50893"/>
    </source>
</evidence>
<dbReference type="InterPro" id="IPR017871">
    <property type="entry name" value="ABC_transporter-like_CS"/>
</dbReference>
<dbReference type="PROSITE" id="PS50893">
    <property type="entry name" value="ABC_TRANSPORTER_2"/>
    <property type="match status" value="1"/>
</dbReference>
<dbReference type="OrthoDB" id="9760358at2"/>
<dbReference type="EMBL" id="HE774682">
    <property type="protein sequence ID" value="CCG52660.1"/>
    <property type="molecule type" value="Genomic_DNA"/>
</dbReference>
<keyword evidence="4 9" id="KW-0812">Transmembrane</keyword>
<dbReference type="SUPFAM" id="SSF90123">
    <property type="entry name" value="ABC transporter transmembrane region"/>
    <property type="match status" value="1"/>
</dbReference>
<dbReference type="InterPro" id="IPR003593">
    <property type="entry name" value="AAA+_ATPase"/>
</dbReference>
<dbReference type="FunFam" id="3.40.50.300:FF:000299">
    <property type="entry name" value="ABC transporter ATP-binding protein/permease"/>
    <property type="match status" value="1"/>
</dbReference>
<reference evidence="12 13" key="1">
    <citation type="journal article" date="2012" name="J. Bacteriol.">
        <title>Complete Genome Sequence of Flavobacterium indicum GPSTA100-9T, Isolated from Warm Spring Water.</title>
        <authorList>
            <person name="Barbier P."/>
            <person name="Houel A."/>
            <person name="Loux V."/>
            <person name="Poulain J."/>
            <person name="Bernardet J.F."/>
            <person name="Touchon M."/>
            <person name="Duchaud E."/>
        </authorList>
    </citation>
    <scope>NUCLEOTIDE SEQUENCE [LARGE SCALE GENOMIC DNA]</scope>
    <source>
        <strain evidence="13">DSM 17447 / CIP 109464 / GPTSA100-9</strain>
    </source>
</reference>
<evidence type="ECO:0000256" key="9">
    <source>
        <dbReference type="SAM" id="Phobius"/>
    </source>
</evidence>
<evidence type="ECO:0000256" key="8">
    <source>
        <dbReference type="ARBA" id="ARBA00023136"/>
    </source>
</evidence>
<dbReference type="Pfam" id="PF00005">
    <property type="entry name" value="ABC_tran"/>
    <property type="match status" value="1"/>
</dbReference>
<feature type="transmembrane region" description="Helical" evidence="9">
    <location>
        <begin position="272"/>
        <end position="292"/>
    </location>
</feature>
<dbReference type="HOGENOM" id="CLU_000604_84_3_10"/>
<comment type="subcellular location">
    <subcellularLocation>
        <location evidence="1">Cell membrane</location>
        <topology evidence="1">Multi-pass membrane protein</topology>
    </subcellularLocation>
</comment>
<dbReference type="AlphaFoldDB" id="H8XT63"/>
<evidence type="ECO:0000259" key="11">
    <source>
        <dbReference type="PROSITE" id="PS50929"/>
    </source>
</evidence>
<feature type="transmembrane region" description="Helical" evidence="9">
    <location>
        <begin position="85"/>
        <end position="105"/>
    </location>
</feature>
<dbReference type="Pfam" id="PF00664">
    <property type="entry name" value="ABC_membrane"/>
    <property type="match status" value="1"/>
</dbReference>